<evidence type="ECO:0000313" key="4">
    <source>
        <dbReference type="Proteomes" id="UP000015104"/>
    </source>
</evidence>
<reference evidence="3" key="2">
    <citation type="submission" date="2015-06" db="UniProtKB">
        <authorList>
            <consortium name="EnsemblMetazoa"/>
        </authorList>
    </citation>
    <scope>IDENTIFICATION</scope>
</reference>
<proteinExistence type="predicted"/>
<keyword evidence="2" id="KW-0732">Signal</keyword>
<reference evidence="4" key="1">
    <citation type="submission" date="2011-08" db="EMBL/GenBank/DDBJ databases">
        <authorList>
            <person name="Rombauts S."/>
        </authorList>
    </citation>
    <scope>NUCLEOTIDE SEQUENCE</scope>
    <source>
        <strain evidence="4">London</strain>
    </source>
</reference>
<dbReference type="HOGENOM" id="CLU_1153002_0_0_1"/>
<feature type="region of interest" description="Disordered" evidence="1">
    <location>
        <begin position="74"/>
        <end position="100"/>
    </location>
</feature>
<evidence type="ECO:0000313" key="3">
    <source>
        <dbReference type="EnsemblMetazoa" id="tetur04g04560.1"/>
    </source>
</evidence>
<protein>
    <submittedName>
        <fullName evidence="3">Uncharacterized protein</fullName>
    </submittedName>
</protein>
<feature type="chain" id="PRO_5004591159" evidence="2">
    <location>
        <begin position="24"/>
        <end position="241"/>
    </location>
</feature>
<accession>T1K2C7</accession>
<sequence length="241" mass="25159">MSFTLQNCFLSFVLLNFATTINAVPVTVVDVLNSTSTNETIPDPVNINGSVAVLDTTLPPVELTTTADMINLRNARSEEEPVKLSSESPNSPDQVKNKSSAIQFPKDDVIEISSDVTNTSASSSTPVEPVIKLAITDSIRMSVEEVESAGATTPGVVGMSSTSSSTKTDVLTTQKPLTTTANATGIISSSNSSVVDSEIRVGRSQSEAVEDATNAQTLSALTTLSSIINQTSVNDSLSTVV</sequence>
<feature type="compositionally biased region" description="Low complexity" evidence="1">
    <location>
        <begin position="152"/>
        <end position="170"/>
    </location>
</feature>
<feature type="compositionally biased region" description="Polar residues" evidence="1">
    <location>
        <begin position="85"/>
        <end position="100"/>
    </location>
</feature>
<feature type="signal peptide" evidence="2">
    <location>
        <begin position="1"/>
        <end position="23"/>
    </location>
</feature>
<gene>
    <name evidence="3" type="primary">107359599</name>
</gene>
<feature type="region of interest" description="Disordered" evidence="1">
    <location>
        <begin position="150"/>
        <end position="170"/>
    </location>
</feature>
<name>T1K2C7_TETUR</name>
<evidence type="ECO:0000256" key="2">
    <source>
        <dbReference type="SAM" id="SignalP"/>
    </source>
</evidence>
<evidence type="ECO:0000256" key="1">
    <source>
        <dbReference type="SAM" id="MobiDB-lite"/>
    </source>
</evidence>
<dbReference type="AlphaFoldDB" id="T1K2C7"/>
<dbReference type="EMBL" id="CAEY01001361">
    <property type="status" value="NOT_ANNOTATED_CDS"/>
    <property type="molecule type" value="Genomic_DNA"/>
</dbReference>
<dbReference type="EnsemblMetazoa" id="tetur04g04560.1">
    <property type="protein sequence ID" value="tetur04g04560.1"/>
    <property type="gene ID" value="tetur04g04560"/>
</dbReference>
<organism evidence="3 4">
    <name type="scientific">Tetranychus urticae</name>
    <name type="common">Two-spotted spider mite</name>
    <dbReference type="NCBI Taxonomy" id="32264"/>
    <lineage>
        <taxon>Eukaryota</taxon>
        <taxon>Metazoa</taxon>
        <taxon>Ecdysozoa</taxon>
        <taxon>Arthropoda</taxon>
        <taxon>Chelicerata</taxon>
        <taxon>Arachnida</taxon>
        <taxon>Acari</taxon>
        <taxon>Acariformes</taxon>
        <taxon>Trombidiformes</taxon>
        <taxon>Prostigmata</taxon>
        <taxon>Eleutherengona</taxon>
        <taxon>Raphignathae</taxon>
        <taxon>Tetranychoidea</taxon>
        <taxon>Tetranychidae</taxon>
        <taxon>Tetranychus</taxon>
    </lineage>
</organism>
<dbReference type="OrthoDB" id="10657864at2759"/>
<keyword evidence="4" id="KW-1185">Reference proteome</keyword>
<dbReference type="Proteomes" id="UP000015104">
    <property type="component" value="Unassembled WGS sequence"/>
</dbReference>
<dbReference type="KEGG" id="tut:107359599"/>